<evidence type="ECO:0000313" key="2">
    <source>
        <dbReference type="Proteomes" id="UP000618319"/>
    </source>
</evidence>
<reference evidence="1 2" key="1">
    <citation type="submission" date="2018-02" db="EMBL/GenBank/DDBJ databases">
        <title>Sphingobacterium KA21.</title>
        <authorList>
            <person name="Vasarhelyi B.M."/>
            <person name="Deshmukh S."/>
            <person name="Balint B."/>
            <person name="Kukolya J."/>
        </authorList>
    </citation>
    <scope>NUCLEOTIDE SEQUENCE [LARGE SCALE GENOMIC DNA]</scope>
    <source>
        <strain evidence="1 2">Ka21</strain>
    </source>
</reference>
<proteinExistence type="predicted"/>
<dbReference type="Proteomes" id="UP000618319">
    <property type="component" value="Unassembled WGS sequence"/>
</dbReference>
<dbReference type="EMBL" id="PSKQ01000017">
    <property type="protein sequence ID" value="MBE8719954.1"/>
    <property type="molecule type" value="Genomic_DNA"/>
</dbReference>
<protein>
    <submittedName>
        <fullName evidence="1">Uncharacterized protein</fullName>
    </submittedName>
</protein>
<comment type="caution">
    <text evidence="1">The sequence shown here is derived from an EMBL/GenBank/DDBJ whole genome shotgun (WGS) entry which is preliminary data.</text>
</comment>
<dbReference type="RefSeq" id="WP_196937651.1">
    <property type="nucleotide sequence ID" value="NZ_MU158689.1"/>
</dbReference>
<sequence length="70" mass="7467">MAWFQFTGSNPTEPADYTLNPSPSCGGTDQICAVQADNAGGQPVLTEALKNEMIIALNNRNPSTNVQLKD</sequence>
<accession>A0ABR9T3M7</accession>
<keyword evidence="2" id="KW-1185">Reference proteome</keyword>
<gene>
    <name evidence="1" type="ORF">C4F40_04315</name>
</gene>
<name>A0ABR9T3M7_9SPHI</name>
<organism evidence="1 2">
    <name type="scientific">Sphingobacterium pedocola</name>
    <dbReference type="NCBI Taxonomy" id="2082722"/>
    <lineage>
        <taxon>Bacteria</taxon>
        <taxon>Pseudomonadati</taxon>
        <taxon>Bacteroidota</taxon>
        <taxon>Sphingobacteriia</taxon>
        <taxon>Sphingobacteriales</taxon>
        <taxon>Sphingobacteriaceae</taxon>
        <taxon>Sphingobacterium</taxon>
    </lineage>
</organism>
<evidence type="ECO:0000313" key="1">
    <source>
        <dbReference type="EMBL" id="MBE8719954.1"/>
    </source>
</evidence>